<dbReference type="Bgee" id="ENSMMUG00000064044">
    <property type="expression patterns" value="Expressed in kidney and 19 other cell types or tissues"/>
</dbReference>
<reference evidence="3" key="3">
    <citation type="submission" date="2025-08" db="UniProtKB">
        <authorList>
            <consortium name="Ensembl"/>
        </authorList>
    </citation>
    <scope>IDENTIFICATION</scope>
    <source>
        <strain evidence="3">17573</strain>
    </source>
</reference>
<dbReference type="PANTHER" id="PTHR12138:SF152">
    <property type="entry name" value="C2H2-TYPE DOMAIN-CONTAINING PROTEIN"/>
    <property type="match status" value="1"/>
</dbReference>
<protein>
    <submittedName>
        <fullName evidence="3">Uncharacterized protein</fullName>
    </submittedName>
</protein>
<dbReference type="InParanoid" id="A0A5F7ZJI9"/>
<keyword evidence="4" id="KW-1185">Reference proteome</keyword>
<proteinExistence type="predicted"/>
<keyword evidence="2" id="KW-0472">Membrane</keyword>
<dbReference type="AlphaFoldDB" id="A0A5F7ZJI9"/>
<reference evidence="4" key="1">
    <citation type="journal article" date="2007" name="Science">
        <title>Evolutionary and biomedical insights from the rhesus macaque genome.</title>
        <authorList>
            <person name="Gibbs R.A."/>
            <person name="Rogers J."/>
            <person name="Katze M.G."/>
            <person name="Bumgarner R."/>
            <person name="Weinstock G.M."/>
            <person name="Mardis E.R."/>
            <person name="Remington K.A."/>
            <person name="Strausberg R.L."/>
            <person name="Venter J.C."/>
            <person name="Wilson R.K."/>
            <person name="Batzer M.A."/>
            <person name="Bustamante C.D."/>
            <person name="Eichler E.E."/>
            <person name="Hahn M.W."/>
            <person name="Hardison R.C."/>
            <person name="Makova K.D."/>
            <person name="Miller W."/>
            <person name="Milosavljevic A."/>
            <person name="Palermo R.E."/>
            <person name="Siepel A."/>
            <person name="Sikela J.M."/>
            <person name="Attaway T."/>
            <person name="Bell S."/>
            <person name="Bernard K.E."/>
            <person name="Buhay C.J."/>
            <person name="Chandrabose M.N."/>
            <person name="Dao M."/>
            <person name="Davis C."/>
            <person name="Delehaunty K.D."/>
            <person name="Ding Y."/>
            <person name="Dinh H.H."/>
            <person name="Dugan-Rocha S."/>
            <person name="Fulton L.A."/>
            <person name="Gabisi R.A."/>
            <person name="Garner T.T."/>
            <person name="Godfrey J."/>
            <person name="Hawes A.C."/>
            <person name="Hernandez J."/>
            <person name="Hines S."/>
            <person name="Holder M."/>
            <person name="Hume J."/>
            <person name="Jhangiani S.N."/>
            <person name="Joshi V."/>
            <person name="Khan Z.M."/>
            <person name="Kirkness E.F."/>
            <person name="Cree A."/>
            <person name="Fowler R.G."/>
            <person name="Lee S."/>
            <person name="Lewis L.R."/>
            <person name="Li Z."/>
            <person name="Liu Y.-S."/>
            <person name="Moore S.M."/>
            <person name="Muzny D."/>
            <person name="Nazareth L.V."/>
            <person name="Ngo D.N."/>
            <person name="Okwuonu G.O."/>
            <person name="Pai G."/>
            <person name="Parker D."/>
            <person name="Paul H.A."/>
            <person name="Pfannkoch C."/>
            <person name="Pohl C.S."/>
            <person name="Rogers Y.-H.C."/>
            <person name="Ruiz S.J."/>
            <person name="Sabo A."/>
            <person name="Santibanez J."/>
            <person name="Schneider B.W."/>
            <person name="Smith S.M."/>
            <person name="Sodergren E."/>
            <person name="Svatek A.F."/>
            <person name="Utterback T.R."/>
            <person name="Vattathil S."/>
            <person name="Warren W."/>
            <person name="White C.S."/>
            <person name="Chinwalla A.T."/>
            <person name="Feng Y."/>
            <person name="Halpern A.L."/>
            <person name="Hillier L.W."/>
            <person name="Huang X."/>
            <person name="Minx P."/>
            <person name="Nelson J.O."/>
            <person name="Pepin K.H."/>
            <person name="Qin X."/>
            <person name="Sutton G.G."/>
            <person name="Venter E."/>
            <person name="Walenz B.P."/>
            <person name="Wallis J.W."/>
            <person name="Worley K.C."/>
            <person name="Yang S.-P."/>
            <person name="Jones S.M."/>
            <person name="Marra M.A."/>
            <person name="Rocchi M."/>
            <person name="Schein J.E."/>
            <person name="Baertsch R."/>
            <person name="Clarke L."/>
            <person name="Csuros M."/>
            <person name="Glasscock J."/>
            <person name="Harris R.A."/>
            <person name="Havlak P."/>
            <person name="Jackson A.R."/>
            <person name="Jiang H."/>
            <person name="Liu Y."/>
            <person name="Messina D.N."/>
            <person name="Shen Y."/>
            <person name="Song H.X.-Z."/>
            <person name="Wylie T."/>
            <person name="Zhang L."/>
            <person name="Birney E."/>
            <person name="Han K."/>
            <person name="Konkel M.K."/>
            <person name="Lee J."/>
            <person name="Smit A.F.A."/>
            <person name="Ullmer B."/>
            <person name="Wang H."/>
            <person name="Xing J."/>
            <person name="Burhans R."/>
            <person name="Cheng Z."/>
            <person name="Karro J.E."/>
            <person name="Ma J."/>
            <person name="Raney B."/>
            <person name="She X."/>
            <person name="Cox M.J."/>
            <person name="Demuth J.P."/>
            <person name="Dumas L.J."/>
            <person name="Han S.-G."/>
            <person name="Hopkins J."/>
            <person name="Karimpour-Fard A."/>
            <person name="Kim Y.H."/>
            <person name="Pollack J.R."/>
            <person name="Vinar T."/>
            <person name="Addo-Quaye C."/>
            <person name="Degenhardt J."/>
            <person name="Denby A."/>
            <person name="Hubisz M.J."/>
            <person name="Indap A."/>
            <person name="Kosiol C."/>
            <person name="Lahn B.T."/>
            <person name="Lawson H.A."/>
            <person name="Marklein A."/>
            <person name="Nielsen R."/>
            <person name="Vallender E.J."/>
            <person name="Clark A.G."/>
            <person name="Ferguson B."/>
            <person name="Hernandez R.D."/>
            <person name="Hirani K."/>
            <person name="Kehrer-Sawatzki H."/>
            <person name="Kolb J."/>
            <person name="Patil S."/>
            <person name="Pu L.-L."/>
            <person name="Ren Y."/>
            <person name="Smith D.G."/>
            <person name="Wheeler D.A."/>
            <person name="Schenck I."/>
            <person name="Ball E.V."/>
            <person name="Chen R."/>
            <person name="Cooper D.N."/>
            <person name="Giardine B."/>
            <person name="Hsu F."/>
            <person name="Kent W.J."/>
            <person name="Lesk A."/>
            <person name="Nelson D.L."/>
            <person name="O'brien W.E."/>
            <person name="Pruefer K."/>
            <person name="Stenson P.D."/>
            <person name="Wallace J.C."/>
            <person name="Ke H."/>
            <person name="Liu X.-M."/>
            <person name="Wang P."/>
            <person name="Xiang A.P."/>
            <person name="Yang F."/>
            <person name="Barber G.P."/>
            <person name="Haussler D."/>
            <person name="Karolchik D."/>
            <person name="Kern A.D."/>
            <person name="Kuhn R.M."/>
            <person name="Smith K.E."/>
            <person name="Zwieg A.S."/>
        </authorList>
    </citation>
    <scope>NUCLEOTIDE SEQUENCE [LARGE SCALE GENOMIC DNA]</scope>
    <source>
        <strain evidence="4">17573</strain>
    </source>
</reference>
<keyword evidence="2" id="KW-0812">Transmembrane</keyword>
<dbReference type="GeneTree" id="ENSGT01120000271815"/>
<accession>A0A5F7ZJI9</accession>
<sequence>ANAVPRGGQRSLNRPPSVGKNKTLAWRKTTTSPRWPTPRETGEEPRTVEAQGSLCPQPLPCVPSPSPAYPVPPCKLPSLLPSFLPSFFLLSFFLRQGLALSPRLECNGVILAHCNLHLLSSSNPPSSASPVAGTTGTRRHTQINFFFFFFFFFGETGFCHVAQAGPKLLSSSNPPTSASQSVGITGMSHQVQPALFFFIVLGTSLFLCVWMESHSVVKAGVQWCDLGSLQPPPPRFKQFSCLSL</sequence>
<reference evidence="3" key="2">
    <citation type="submission" date="2019-01" db="EMBL/GenBank/DDBJ databases">
        <authorList>
            <person name="Graves T."/>
            <person name="Eichler E.E."/>
            <person name="Wilson R.K."/>
        </authorList>
    </citation>
    <scope>NUCLEOTIDE SEQUENCE [LARGE SCALE GENOMIC DNA]</scope>
    <source>
        <strain evidence="3">17573</strain>
    </source>
</reference>
<dbReference type="Proteomes" id="UP000006718">
    <property type="component" value="Chromosome 12"/>
</dbReference>
<feature type="transmembrane region" description="Helical" evidence="2">
    <location>
        <begin position="194"/>
        <end position="211"/>
    </location>
</feature>
<dbReference type="VEuPathDB" id="HostDB:ENSMMUG00000064044"/>
<dbReference type="Ensembl" id="ENSMMUT00000093375.1">
    <property type="protein sequence ID" value="ENSMMUP00000065792.1"/>
    <property type="gene ID" value="ENSMMUG00000064044.1"/>
</dbReference>
<organism evidence="3 4">
    <name type="scientific">Macaca mulatta</name>
    <name type="common">Rhesus macaque</name>
    <dbReference type="NCBI Taxonomy" id="9544"/>
    <lineage>
        <taxon>Eukaryota</taxon>
        <taxon>Metazoa</taxon>
        <taxon>Chordata</taxon>
        <taxon>Craniata</taxon>
        <taxon>Vertebrata</taxon>
        <taxon>Euteleostomi</taxon>
        <taxon>Mammalia</taxon>
        <taxon>Eutheria</taxon>
        <taxon>Euarchontoglires</taxon>
        <taxon>Primates</taxon>
        <taxon>Haplorrhini</taxon>
        <taxon>Catarrhini</taxon>
        <taxon>Cercopithecidae</taxon>
        <taxon>Cercopithecinae</taxon>
        <taxon>Macaca</taxon>
    </lineage>
</organism>
<reference evidence="3" key="4">
    <citation type="submission" date="2025-09" db="UniProtKB">
        <authorList>
            <consortium name="Ensembl"/>
        </authorList>
    </citation>
    <scope>IDENTIFICATION</scope>
    <source>
        <strain evidence="3">17573</strain>
    </source>
</reference>
<evidence type="ECO:0000256" key="1">
    <source>
        <dbReference type="SAM" id="MobiDB-lite"/>
    </source>
</evidence>
<evidence type="ECO:0000313" key="3">
    <source>
        <dbReference type="Ensembl" id="ENSMMUP00000065792.1"/>
    </source>
</evidence>
<keyword evidence="2" id="KW-1133">Transmembrane helix</keyword>
<evidence type="ECO:0000313" key="4">
    <source>
        <dbReference type="Proteomes" id="UP000006718"/>
    </source>
</evidence>
<dbReference type="PRINTS" id="PR02045">
    <property type="entry name" value="F138DOMAIN"/>
</dbReference>
<evidence type="ECO:0000256" key="2">
    <source>
        <dbReference type="SAM" id="Phobius"/>
    </source>
</evidence>
<feature type="region of interest" description="Disordered" evidence="1">
    <location>
        <begin position="1"/>
        <end position="46"/>
    </location>
</feature>
<feature type="transmembrane region" description="Helical" evidence="2">
    <location>
        <begin position="145"/>
        <end position="165"/>
    </location>
</feature>
<dbReference type="PANTHER" id="PTHR12138">
    <property type="entry name" value="PRIMATE-EXPANDED PROTEIN FAMILY"/>
    <property type="match status" value="1"/>
</dbReference>
<name>A0A5F7ZJI9_MACMU</name>